<feature type="region of interest" description="Disordered" evidence="8">
    <location>
        <begin position="1337"/>
        <end position="1466"/>
    </location>
</feature>
<protein>
    <recommendedName>
        <fullName evidence="4">polynucleotide adenylyltransferase</fullName>
        <ecNumber evidence="4">2.7.7.19</ecNumber>
    </recommendedName>
</protein>
<dbReference type="Gene3D" id="3.30.460.10">
    <property type="entry name" value="Beta Polymerase, domain 2"/>
    <property type="match status" value="1"/>
</dbReference>
<feature type="compositionally biased region" description="Low complexity" evidence="8">
    <location>
        <begin position="830"/>
        <end position="848"/>
    </location>
</feature>
<dbReference type="PANTHER" id="PTHR12271:SF113">
    <property type="entry name" value="POLY(A) RNA POLYMERASE CID11"/>
    <property type="match status" value="1"/>
</dbReference>
<feature type="domain" description="PAP-associated" evidence="9">
    <location>
        <begin position="689"/>
        <end position="744"/>
    </location>
</feature>
<dbReference type="Pfam" id="PF03828">
    <property type="entry name" value="PAP_assoc"/>
    <property type="match status" value="1"/>
</dbReference>
<dbReference type="GO" id="GO:0010605">
    <property type="term" value="P:negative regulation of macromolecule metabolic process"/>
    <property type="evidence" value="ECO:0007669"/>
    <property type="project" value="UniProtKB-ARBA"/>
</dbReference>
<name>A0A553IEG5_9PEZI</name>
<proteinExistence type="inferred from homology"/>
<dbReference type="Pfam" id="PF22600">
    <property type="entry name" value="MTPAP-like_central"/>
    <property type="match status" value="1"/>
</dbReference>
<dbReference type="STRING" id="2512241.A0A553IEG5"/>
<dbReference type="InterPro" id="IPR002058">
    <property type="entry name" value="PAP_assoc"/>
</dbReference>
<sequence length="1466" mass="160664">MELSTPTAQIAHCHASPLTLSELKRPRKPPNPPNNDPFQHTGLIRLISSNSNSQHDNHGSSRLLVHPSEPRPRLFFGNQPSEPSITYLRLASSDLSLPLSTHPSSSSSSSWPSIRCSAYSPLVSTLRSLVSPFTGSAGRSLRARRDALILAKTPPAPSFSSAALAALRLLGPSDQLPMYRSTTISRLFVGPDLLMDGQPVAADSKHLYPPQLWTRSISSPAVPRLSTLKVANPTDPTQCATHLDLVPILFPQQSSLYQAKLLQYNKLIAPGRGGGLQAPPLPPILSSQPAHAGSRSRSLSKVSNKDSRARQSSQNCHGNRSNQSNTKADRVLITGKVANSKMPPKKPDGAHGLPPKPKTSVSSSHLPPHSSSVPSTPHQHARKFSFESREPSPGPNQSHSPRSVYSETNSVLPSLRPLPPRGGGCKYETGLAKFAKRRIPYNIGADPLEKLDLDGVQSRLSEDDERKLTTDMRELYDRLQPTKAVETKRQKLVQKLEKLLNNTWPGHDIRVHLFGSSGNLLCSDDSDVDICIVTPWKELEGVCMLADLLAKHGMEKVVCVSSAKVPIVKIWDPELELSCDMNVNNTLALENTRMIKTYVLIDERVRPLAMIIKYWTRRRILNDAAFGGTLSSYTWICMIIAFLQLRQPPILPALHQRPHQKLPRQDGEIASFADDVDKLQGFGDKNESSLGELLFEFFRFFAHEFDYSTDVLSVRLGKSITKHDKKWHLALNNQLCVEEPFNINRNLGNTADDTAFRGIHIELRRAFDLIAQGNLKECCEQYEYPKEEERIFQKPPQVSRPVLLRSASQQQPSRSGRGGGYRNGGRHQNRNNGNHSNNNNGNRRASSGLPYENSPNPMYVPAAYAMALGTQDPSAMYMQPPELVAQISALQLQENNLRFLQYTQSQAFAQQQALQHAQRMQGTAPQSQSSAERSRTNSFDTPPLSAPIRPETRPEMYYYHMPIQQAQAFYGLTAYPAMQSNMASADYRRSNHRSTTASEAGHGASGSTIRSHSQPASRPITTVQPMPAFGIPSGIPGQMPNGFTSVPARHVNGIPIPSFIPDESNDNEHDSSVVDSPDDGKSSSYYTNPSSPRRASGTTNGMPAFGDIGPHSESPGQRHPSFDEFTHVPDTISMTSRSSSPNGQESSFPKSGSSASLVGAVPSPKRLTRETAPLVVNGSTRPLANNLNRPVWYNETMLAPDFTGYENPLHIHQDFNSTTSQPASLLDQSITPQKANSSVSERPVIVNGSSGSKPTSGPMTPPHLGPHFTNDALLTNPKGVLHATAWPTGTIPVNHGASTGRLPATLQRFPRPMPSPLIAQLDLATENSLQANDLHHLSPVYETKSPSPNFTRKLELPVGESSNRTAHSNQKRREGASEFSRFHPKSSAESAATEAEGSSHSNPRINGLMRETGHTRGAKSESDNSTASNAWQKPRGRKRANDHKGRSDISSQSEQPPKNEADRKGG</sequence>
<dbReference type="EMBL" id="VFLP01000002">
    <property type="protein sequence ID" value="TRX98574.1"/>
    <property type="molecule type" value="Genomic_DNA"/>
</dbReference>
<feature type="region of interest" description="Disordered" evidence="8">
    <location>
        <begin position="913"/>
        <end position="949"/>
    </location>
</feature>
<evidence type="ECO:0000256" key="7">
    <source>
        <dbReference type="ARBA" id="ARBA00022842"/>
    </source>
</evidence>
<feature type="compositionally biased region" description="Polar residues" evidence="8">
    <location>
        <begin position="1082"/>
        <end position="1101"/>
    </location>
</feature>
<evidence type="ECO:0000256" key="4">
    <source>
        <dbReference type="ARBA" id="ARBA00012388"/>
    </source>
</evidence>
<keyword evidence="7" id="KW-0460">Magnesium</keyword>
<feature type="region of interest" description="Disordered" evidence="8">
    <location>
        <begin position="790"/>
        <end position="854"/>
    </location>
</feature>
<feature type="compositionally biased region" description="Polar residues" evidence="8">
    <location>
        <begin position="1247"/>
        <end position="1258"/>
    </location>
</feature>
<dbReference type="InterPro" id="IPR054708">
    <property type="entry name" value="MTPAP-like_central"/>
</dbReference>
<dbReference type="CDD" id="cd05402">
    <property type="entry name" value="NT_PAP_TUTase"/>
    <property type="match status" value="1"/>
</dbReference>
<keyword evidence="12" id="KW-1185">Reference proteome</keyword>
<comment type="caution">
    <text evidence="11">The sequence shown here is derived from an EMBL/GenBank/DDBJ whole genome shotgun (WGS) entry which is preliminary data.</text>
</comment>
<feature type="compositionally biased region" description="Basic and acidic residues" evidence="8">
    <location>
        <begin position="1411"/>
        <end position="1422"/>
    </location>
</feature>
<reference evidence="12" key="1">
    <citation type="submission" date="2019-06" db="EMBL/GenBank/DDBJ databases">
        <title>Draft genome sequence of the griseofulvin-producing fungus Xylaria cubensis strain G536.</title>
        <authorList>
            <person name="Mead M.E."/>
            <person name="Raja H.A."/>
            <person name="Steenwyk J.L."/>
            <person name="Knowles S.L."/>
            <person name="Oberlies N.H."/>
            <person name="Rokas A."/>
        </authorList>
    </citation>
    <scope>NUCLEOTIDE SEQUENCE [LARGE SCALE GENOMIC DNA]</scope>
    <source>
        <strain evidence="12">G536</strain>
    </source>
</reference>
<feature type="compositionally biased region" description="Polar residues" evidence="8">
    <location>
        <begin position="923"/>
        <end position="940"/>
    </location>
</feature>
<feature type="compositionally biased region" description="Low complexity" evidence="8">
    <location>
        <begin position="805"/>
        <end position="815"/>
    </location>
</feature>
<comment type="cofactor">
    <cofactor evidence="2">
        <name>Mg(2+)</name>
        <dbReference type="ChEBI" id="CHEBI:18420"/>
    </cofactor>
</comment>
<feature type="region of interest" description="Disordered" evidence="8">
    <location>
        <begin position="986"/>
        <end position="1019"/>
    </location>
</feature>
<feature type="compositionally biased region" description="Polar residues" evidence="8">
    <location>
        <begin position="310"/>
        <end position="326"/>
    </location>
</feature>
<dbReference type="Gene3D" id="1.10.1410.10">
    <property type="match status" value="1"/>
</dbReference>
<dbReference type="OrthoDB" id="2274644at2759"/>
<evidence type="ECO:0000256" key="6">
    <source>
        <dbReference type="ARBA" id="ARBA00022723"/>
    </source>
</evidence>
<comment type="cofactor">
    <cofactor evidence="1">
        <name>Mn(2+)</name>
        <dbReference type="ChEBI" id="CHEBI:29035"/>
    </cofactor>
</comment>
<keyword evidence="6" id="KW-0479">Metal-binding</keyword>
<feature type="compositionally biased region" description="Polar residues" evidence="8">
    <location>
        <begin position="285"/>
        <end position="302"/>
    </location>
</feature>
<dbReference type="GO" id="GO:0031123">
    <property type="term" value="P:RNA 3'-end processing"/>
    <property type="evidence" value="ECO:0007669"/>
    <property type="project" value="TreeGrafter"/>
</dbReference>
<feature type="region of interest" description="Disordered" evidence="8">
    <location>
        <begin position="278"/>
        <end position="423"/>
    </location>
</feature>
<dbReference type="EC" id="2.7.7.19" evidence="4"/>
<dbReference type="InterPro" id="IPR043519">
    <property type="entry name" value="NT_sf"/>
</dbReference>
<feature type="compositionally biased region" description="Polar residues" evidence="8">
    <location>
        <begin position="395"/>
        <end position="411"/>
    </location>
</feature>
<feature type="compositionally biased region" description="Basic and acidic residues" evidence="8">
    <location>
        <begin position="1457"/>
        <end position="1466"/>
    </location>
</feature>
<feature type="compositionally biased region" description="Polar residues" evidence="8">
    <location>
        <begin position="1005"/>
        <end position="1019"/>
    </location>
</feature>
<comment type="similarity">
    <text evidence="3">Belongs to the DNA polymerase type-B-like family.</text>
</comment>
<accession>A0A553IEG5</accession>
<organism evidence="11 12">
    <name type="scientific">Xylaria flabelliformis</name>
    <dbReference type="NCBI Taxonomy" id="2512241"/>
    <lineage>
        <taxon>Eukaryota</taxon>
        <taxon>Fungi</taxon>
        <taxon>Dikarya</taxon>
        <taxon>Ascomycota</taxon>
        <taxon>Pezizomycotina</taxon>
        <taxon>Sordariomycetes</taxon>
        <taxon>Xylariomycetidae</taxon>
        <taxon>Xylariales</taxon>
        <taxon>Xylariaceae</taxon>
        <taxon>Xylaria</taxon>
    </lineage>
</organism>
<feature type="domain" description="Poly(A) RNA polymerase mitochondrial-like central palm" evidence="10">
    <location>
        <begin position="468"/>
        <end position="599"/>
    </location>
</feature>
<evidence type="ECO:0000256" key="2">
    <source>
        <dbReference type="ARBA" id="ARBA00001946"/>
    </source>
</evidence>
<feature type="region of interest" description="Disordered" evidence="8">
    <location>
        <begin position="1232"/>
        <end position="1258"/>
    </location>
</feature>
<evidence type="ECO:0000313" key="12">
    <source>
        <dbReference type="Proteomes" id="UP000319160"/>
    </source>
</evidence>
<dbReference type="PANTHER" id="PTHR12271">
    <property type="entry name" value="POLY A POLYMERASE CID PAP -RELATED"/>
    <property type="match status" value="1"/>
</dbReference>
<feature type="region of interest" description="Disordered" evidence="8">
    <location>
        <begin position="1"/>
        <end position="41"/>
    </location>
</feature>
<evidence type="ECO:0000259" key="9">
    <source>
        <dbReference type="Pfam" id="PF03828"/>
    </source>
</evidence>
<feature type="compositionally biased region" description="Low complexity" evidence="8">
    <location>
        <begin position="359"/>
        <end position="378"/>
    </location>
</feature>
<feature type="region of interest" description="Disordered" evidence="8">
    <location>
        <begin position="1054"/>
        <end position="1160"/>
    </location>
</feature>
<evidence type="ECO:0000259" key="10">
    <source>
        <dbReference type="Pfam" id="PF22600"/>
    </source>
</evidence>
<evidence type="ECO:0000256" key="3">
    <source>
        <dbReference type="ARBA" id="ARBA00008593"/>
    </source>
</evidence>
<evidence type="ECO:0000256" key="1">
    <source>
        <dbReference type="ARBA" id="ARBA00001936"/>
    </source>
</evidence>
<evidence type="ECO:0000256" key="8">
    <source>
        <dbReference type="SAM" id="MobiDB-lite"/>
    </source>
</evidence>
<dbReference type="SUPFAM" id="SSF81631">
    <property type="entry name" value="PAP/OAS1 substrate-binding domain"/>
    <property type="match status" value="1"/>
</dbReference>
<keyword evidence="5" id="KW-0808">Transferase</keyword>
<dbReference type="SUPFAM" id="SSF81301">
    <property type="entry name" value="Nucleotidyltransferase"/>
    <property type="match status" value="1"/>
</dbReference>
<dbReference type="GO" id="GO:1990817">
    <property type="term" value="F:poly(A) RNA polymerase activity"/>
    <property type="evidence" value="ECO:0007669"/>
    <property type="project" value="UniProtKB-EC"/>
</dbReference>
<feature type="compositionally biased region" description="Low complexity" evidence="8">
    <location>
        <begin position="1387"/>
        <end position="1401"/>
    </location>
</feature>
<dbReference type="Proteomes" id="UP000319160">
    <property type="component" value="Unassembled WGS sequence"/>
</dbReference>
<dbReference type="GO" id="GO:0046872">
    <property type="term" value="F:metal ion binding"/>
    <property type="evidence" value="ECO:0007669"/>
    <property type="project" value="UniProtKB-KW"/>
</dbReference>
<gene>
    <name evidence="11" type="ORF">FHL15_000648</name>
</gene>
<feature type="compositionally biased region" description="Polar residues" evidence="8">
    <location>
        <begin position="1132"/>
        <end position="1156"/>
    </location>
</feature>
<evidence type="ECO:0000313" key="11">
    <source>
        <dbReference type="EMBL" id="TRX98574.1"/>
    </source>
</evidence>
<evidence type="ECO:0000256" key="5">
    <source>
        <dbReference type="ARBA" id="ARBA00022679"/>
    </source>
</evidence>